<reference evidence="1 2" key="1">
    <citation type="journal article" date="2013" name="PLoS ONE">
        <title>Assembly-driven community genomics of a hypersaline microbial ecosystem.</title>
        <authorList>
            <person name="Podell S."/>
            <person name="Ugalde J.A."/>
            <person name="Narasingarao P."/>
            <person name="Banfield J.F."/>
            <person name="Heidelberg K.B."/>
            <person name="Allen E.E."/>
        </authorList>
    </citation>
    <scope>NUCLEOTIDE SEQUENCE [LARGE SCALE GENOMIC DNA]</scope>
    <source>
        <strain evidence="2">J07HQW2</strain>
    </source>
</reference>
<dbReference type="AlphaFoldDB" id="U1N271"/>
<evidence type="ECO:0000313" key="1">
    <source>
        <dbReference type="EMBL" id="ERG96954.1"/>
    </source>
</evidence>
<evidence type="ECO:0000313" key="2">
    <source>
        <dbReference type="Proteomes" id="UP000030710"/>
    </source>
</evidence>
<dbReference type="HOGENOM" id="CLU_2519701_0_0_2"/>
<gene>
    <name evidence="1" type="ORF">J07HQW2_03438</name>
</gene>
<sequence length="84" mass="9183">MHHTELGSIQTITRPEISELISFPPVGEDSSQRNSSLHGSSVLTDADAVAWTVEGSHPLMTECAVQRMELCHRSLLTQTCRAGH</sequence>
<accession>U1N271</accession>
<name>U1N271_9EURY</name>
<dbReference type="EMBL" id="KE356561">
    <property type="protein sequence ID" value="ERG96954.1"/>
    <property type="molecule type" value="Genomic_DNA"/>
</dbReference>
<dbReference type="STRING" id="1238425.J07HQW2_03438"/>
<dbReference type="Proteomes" id="UP000030710">
    <property type="component" value="Unassembled WGS sequence"/>
</dbReference>
<proteinExistence type="predicted"/>
<protein>
    <submittedName>
        <fullName evidence="1">Uncharacterized protein</fullName>
    </submittedName>
</protein>
<organism evidence="1 2">
    <name type="scientific">Haloquadratum walsbyi J07HQW2</name>
    <dbReference type="NCBI Taxonomy" id="1238425"/>
    <lineage>
        <taxon>Archaea</taxon>
        <taxon>Methanobacteriati</taxon>
        <taxon>Methanobacteriota</taxon>
        <taxon>Stenosarchaea group</taxon>
        <taxon>Halobacteria</taxon>
        <taxon>Halobacteriales</taxon>
        <taxon>Haloferacaceae</taxon>
        <taxon>Haloquadratum</taxon>
    </lineage>
</organism>